<dbReference type="EMBL" id="MTKP01000071">
    <property type="protein sequence ID" value="RWX49186.1"/>
    <property type="molecule type" value="Genomic_DNA"/>
</dbReference>
<accession>A0A3S3QJP3</accession>
<evidence type="ECO:0000313" key="1">
    <source>
        <dbReference type="EMBL" id="RWX49186.1"/>
    </source>
</evidence>
<keyword evidence="2" id="KW-1185">Reference proteome</keyword>
<organism evidence="1 2">
    <name type="scientific">Candidatus Electrothrix communis</name>
    <dbReference type="NCBI Taxonomy" id="1859133"/>
    <lineage>
        <taxon>Bacteria</taxon>
        <taxon>Pseudomonadati</taxon>
        <taxon>Thermodesulfobacteriota</taxon>
        <taxon>Desulfobulbia</taxon>
        <taxon>Desulfobulbales</taxon>
        <taxon>Desulfobulbaceae</taxon>
        <taxon>Candidatus Electrothrix</taxon>
    </lineage>
</organism>
<comment type="caution">
    <text evidence="1">The sequence shown here is derived from an EMBL/GenBank/DDBJ whole genome shotgun (WGS) entry which is preliminary data.</text>
</comment>
<dbReference type="AlphaFoldDB" id="A0A3S3QJP3"/>
<proteinExistence type="predicted"/>
<sequence>MLAMEPGKGVGEAYLIADEEYVTIETLVRKTGTALGVDVDVPHYPIMPLVIAGHICEKVCKPFKITPPIFRAGWIGSARIGPLISARQNGILGMIPRLIWMKA</sequence>
<reference evidence="1 2" key="1">
    <citation type="submission" date="2017-01" db="EMBL/GenBank/DDBJ databases">
        <title>The cable genome- insights into the physiology and evolution of filamentous bacteria capable of sulfide oxidation via long distance electron transfer.</title>
        <authorList>
            <person name="Schreiber L."/>
            <person name="Bjerg J.T."/>
            <person name="Boggild A."/>
            <person name="Van De Vossenberg J."/>
            <person name="Meysman F."/>
            <person name="Nielsen L.P."/>
            <person name="Schramm A."/>
            <person name="Kjeldsen K.U."/>
        </authorList>
    </citation>
    <scope>NUCLEOTIDE SEQUENCE [LARGE SCALE GENOMIC DNA]</scope>
    <source>
        <strain evidence="1">A1</strain>
    </source>
</reference>
<name>A0A3S3QJP3_9BACT</name>
<protein>
    <submittedName>
        <fullName evidence="1">Uncharacterized protein</fullName>
    </submittedName>
</protein>
<dbReference type="Proteomes" id="UP000288086">
    <property type="component" value="Unassembled WGS sequence"/>
</dbReference>
<evidence type="ECO:0000313" key="2">
    <source>
        <dbReference type="Proteomes" id="UP000288086"/>
    </source>
</evidence>
<gene>
    <name evidence="1" type="ORF">VT98_10712</name>
</gene>